<evidence type="ECO:0000256" key="1">
    <source>
        <dbReference type="SAM" id="SignalP"/>
    </source>
</evidence>
<accession>A0ABM7MY67</accession>
<evidence type="ECO:0000313" key="3">
    <source>
        <dbReference type="EMBL" id="BCQ34081.1"/>
    </source>
</evidence>
<feature type="chain" id="PRO_5045822041" description="Lipid/polyisoprenoid-binding YceI-like domain-containing protein" evidence="1">
    <location>
        <begin position="21"/>
        <end position="191"/>
    </location>
</feature>
<feature type="signal peptide" evidence="1">
    <location>
        <begin position="1"/>
        <end position="20"/>
    </location>
</feature>
<feature type="domain" description="Lipid/polyisoprenoid-binding YceI-like" evidence="2">
    <location>
        <begin position="24"/>
        <end position="187"/>
    </location>
</feature>
<dbReference type="SMART" id="SM00867">
    <property type="entry name" value="YceI"/>
    <property type="match status" value="1"/>
</dbReference>
<protein>
    <recommendedName>
        <fullName evidence="2">Lipid/polyisoprenoid-binding YceI-like domain-containing protein</fullName>
    </recommendedName>
</protein>
<reference evidence="3 4" key="1">
    <citation type="submission" date="2021-01" db="EMBL/GenBank/DDBJ databases">
        <title>Complete genome sequence of Erwinia rhapontici MAFF 311153.</title>
        <authorList>
            <person name="Morohoshi T."/>
            <person name="Someya N."/>
        </authorList>
    </citation>
    <scope>NUCLEOTIDE SEQUENCE [LARGE SCALE GENOMIC DNA]</scope>
    <source>
        <strain evidence="3 4">MAFF 311153</strain>
    </source>
</reference>
<dbReference type="PANTHER" id="PTHR34406:SF1">
    <property type="entry name" value="PROTEIN YCEI"/>
    <property type="match status" value="1"/>
</dbReference>
<proteinExistence type="predicted"/>
<gene>
    <name evidence="3" type="ORF">ERHA53_14240</name>
</gene>
<dbReference type="PANTHER" id="PTHR34406">
    <property type="entry name" value="PROTEIN YCEI"/>
    <property type="match status" value="1"/>
</dbReference>
<dbReference type="InterPro" id="IPR007372">
    <property type="entry name" value="Lipid/polyisoprenoid-bd_YceI"/>
</dbReference>
<dbReference type="Gene3D" id="2.40.128.110">
    <property type="entry name" value="Lipid/polyisoprenoid-binding, YceI-like"/>
    <property type="match status" value="1"/>
</dbReference>
<keyword evidence="1" id="KW-0732">Signal</keyword>
<sequence>MMRSCCFLSFLLLISPVLYAAPETYVISTDKTAIGLSWRAFGHAFSQAHLEGVTGTVILDPMADWDDHIEVKIPVATLVASNILLTSQMKSALFFDAVHYPWISFTSSRVVALGQGQFRIFGLLSVKDVRRPIIMEATLDNHGVLSPEAQTLALHASTAISRSAFRVDRLVGIVDDRVAIDLTIAAHATRP</sequence>
<dbReference type="Pfam" id="PF04264">
    <property type="entry name" value="YceI"/>
    <property type="match status" value="1"/>
</dbReference>
<evidence type="ECO:0000313" key="4">
    <source>
        <dbReference type="Proteomes" id="UP000677515"/>
    </source>
</evidence>
<dbReference type="InterPro" id="IPR036761">
    <property type="entry name" value="TTHA0802/YceI-like_sf"/>
</dbReference>
<dbReference type="Proteomes" id="UP000677515">
    <property type="component" value="Chromosome"/>
</dbReference>
<dbReference type="RefSeq" id="WP_171149369.1">
    <property type="nucleotide sequence ID" value="NZ_AP024329.1"/>
</dbReference>
<dbReference type="EMBL" id="AP024329">
    <property type="protein sequence ID" value="BCQ34081.1"/>
    <property type="molecule type" value="Genomic_DNA"/>
</dbReference>
<organism evidence="3 4">
    <name type="scientific">Erwinia rhapontici</name>
    <name type="common">Pectobacterium rhapontici</name>
    <dbReference type="NCBI Taxonomy" id="55212"/>
    <lineage>
        <taxon>Bacteria</taxon>
        <taxon>Pseudomonadati</taxon>
        <taxon>Pseudomonadota</taxon>
        <taxon>Gammaproteobacteria</taxon>
        <taxon>Enterobacterales</taxon>
        <taxon>Erwiniaceae</taxon>
        <taxon>Erwinia</taxon>
    </lineage>
</organism>
<name>A0ABM7MY67_ERWRD</name>
<evidence type="ECO:0000259" key="2">
    <source>
        <dbReference type="SMART" id="SM00867"/>
    </source>
</evidence>
<keyword evidence="4" id="KW-1185">Reference proteome</keyword>
<dbReference type="SUPFAM" id="SSF101874">
    <property type="entry name" value="YceI-like"/>
    <property type="match status" value="1"/>
</dbReference>